<gene>
    <name evidence="3" type="ORF">PHMEG_00036018</name>
</gene>
<dbReference type="STRING" id="4795.A0A225UMZ1"/>
<comment type="caution">
    <text evidence="3">The sequence shown here is derived from an EMBL/GenBank/DDBJ whole genome shotgun (WGS) entry which is preliminary data.</text>
</comment>
<keyword evidence="1" id="KW-1133">Transmembrane helix</keyword>
<dbReference type="PANTHER" id="PTHR46599">
    <property type="entry name" value="PIGGYBAC TRANSPOSABLE ELEMENT-DERIVED PROTEIN 4"/>
    <property type="match status" value="1"/>
</dbReference>
<keyword evidence="4" id="KW-1185">Reference proteome</keyword>
<feature type="transmembrane region" description="Helical" evidence="1">
    <location>
        <begin position="166"/>
        <end position="186"/>
    </location>
</feature>
<feature type="transmembrane region" description="Helical" evidence="1">
    <location>
        <begin position="6"/>
        <end position="24"/>
    </location>
</feature>
<evidence type="ECO:0000259" key="2">
    <source>
        <dbReference type="Pfam" id="PF13843"/>
    </source>
</evidence>
<dbReference type="PANTHER" id="PTHR46599:SF3">
    <property type="entry name" value="PIGGYBAC TRANSPOSABLE ELEMENT-DERIVED PROTEIN 4"/>
    <property type="match status" value="1"/>
</dbReference>
<organism evidence="3 4">
    <name type="scientific">Phytophthora megakarya</name>
    <dbReference type="NCBI Taxonomy" id="4795"/>
    <lineage>
        <taxon>Eukaryota</taxon>
        <taxon>Sar</taxon>
        <taxon>Stramenopiles</taxon>
        <taxon>Oomycota</taxon>
        <taxon>Peronosporomycetes</taxon>
        <taxon>Peronosporales</taxon>
        <taxon>Peronosporaceae</taxon>
        <taxon>Phytophthora</taxon>
    </lineage>
</organism>
<evidence type="ECO:0000313" key="4">
    <source>
        <dbReference type="Proteomes" id="UP000198211"/>
    </source>
</evidence>
<accession>A0A225UMZ1</accession>
<dbReference type="EMBL" id="NBNE01014609">
    <property type="protein sequence ID" value="OWY94291.1"/>
    <property type="molecule type" value="Genomic_DNA"/>
</dbReference>
<dbReference type="AlphaFoldDB" id="A0A225UMZ1"/>
<evidence type="ECO:0000313" key="3">
    <source>
        <dbReference type="EMBL" id="OWY94291.1"/>
    </source>
</evidence>
<dbReference type="Pfam" id="PF13843">
    <property type="entry name" value="DDE_Tnp_1_7"/>
    <property type="match status" value="1"/>
</dbReference>
<dbReference type="OrthoDB" id="121849at2759"/>
<name>A0A225UMZ1_9STRA</name>
<feature type="domain" description="PiggyBac transposable element-derived protein" evidence="2">
    <location>
        <begin position="19"/>
        <end position="156"/>
    </location>
</feature>
<sequence>MLVISILYNTGYILTVLLSILYRAEIYQGRLNSDNVDLNQGPNAVLRNVEFVLEGLPRRRLIITDRFYSSVLLSSILLQRGLYHVGTIQTRRRGYCKSIPYKQAKRPKTMDRGVYRIAQSKVDPKIVAVSWMDNRPVHFIATGCSTRPTTLARRTGATGVMKMKKYYHTIFLGLVDMALINAYIIYRRVQSTAAPGRAPATHAEFQRLMQRALLDVGPANFSGDLSVEALVDTPVSKSSGPRYTLPANHMTKQVEVYRTTRGKNGKESKKRRQYGCKVCSLLRPSKTPWETTYYCVECSEAKMKGAGDSNIGGKGKIYLCQKVRQHDPSGATNSATCSQIWHDLWRGGTNIPPTPRSQDDSSACTDGCCYSASACCCEC</sequence>
<reference evidence="4" key="1">
    <citation type="submission" date="2017-03" db="EMBL/GenBank/DDBJ databases">
        <title>Phytopthora megakarya and P. palmivora, two closely related causual agents of cacao black pod achieved similar genome size and gene model numbers by different mechanisms.</title>
        <authorList>
            <person name="Ali S."/>
            <person name="Shao J."/>
            <person name="Larry D.J."/>
            <person name="Kronmiller B."/>
            <person name="Shen D."/>
            <person name="Strem M.D."/>
            <person name="Melnick R.L."/>
            <person name="Guiltinan M.J."/>
            <person name="Tyler B.M."/>
            <person name="Meinhardt L.W."/>
            <person name="Bailey B.A."/>
        </authorList>
    </citation>
    <scope>NUCLEOTIDE SEQUENCE [LARGE SCALE GENOMIC DNA]</scope>
    <source>
        <strain evidence="4">zdho120</strain>
    </source>
</reference>
<proteinExistence type="predicted"/>
<dbReference type="InterPro" id="IPR029526">
    <property type="entry name" value="PGBD"/>
</dbReference>
<protein>
    <recommendedName>
        <fullName evidence="2">PiggyBac transposable element-derived protein domain-containing protein</fullName>
    </recommendedName>
</protein>
<keyword evidence="1" id="KW-0472">Membrane</keyword>
<keyword evidence="1" id="KW-0812">Transmembrane</keyword>
<dbReference type="Proteomes" id="UP000198211">
    <property type="component" value="Unassembled WGS sequence"/>
</dbReference>
<evidence type="ECO:0000256" key="1">
    <source>
        <dbReference type="SAM" id="Phobius"/>
    </source>
</evidence>